<dbReference type="Proteomes" id="UP000285146">
    <property type="component" value="Unassembled WGS sequence"/>
</dbReference>
<evidence type="ECO:0000313" key="2">
    <source>
        <dbReference type="Proteomes" id="UP000285146"/>
    </source>
</evidence>
<keyword evidence="2" id="KW-1185">Reference proteome</keyword>
<accession>A0A423VY84</accession>
<name>A0A423VY84_9PEZI</name>
<dbReference type="InParanoid" id="A0A423VY84"/>
<evidence type="ECO:0000313" key="1">
    <source>
        <dbReference type="EMBL" id="ROV96066.1"/>
    </source>
</evidence>
<gene>
    <name evidence="1" type="ORF">VPNG_09127</name>
</gene>
<reference evidence="1 2" key="1">
    <citation type="submission" date="2015-09" db="EMBL/GenBank/DDBJ databases">
        <title>Host preference determinants of Valsa canker pathogens revealed by comparative genomics.</title>
        <authorList>
            <person name="Yin Z."/>
            <person name="Huang L."/>
        </authorList>
    </citation>
    <scope>NUCLEOTIDE SEQUENCE [LARGE SCALE GENOMIC DNA]</scope>
    <source>
        <strain evidence="1 2">SXYLt</strain>
    </source>
</reference>
<dbReference type="EMBL" id="LKEB01000069">
    <property type="protein sequence ID" value="ROV96066.1"/>
    <property type="molecule type" value="Genomic_DNA"/>
</dbReference>
<proteinExistence type="predicted"/>
<dbReference type="OrthoDB" id="5428040at2759"/>
<dbReference type="AlphaFoldDB" id="A0A423VY84"/>
<protein>
    <submittedName>
        <fullName evidence="1">Uncharacterized protein</fullName>
    </submittedName>
</protein>
<organism evidence="1 2">
    <name type="scientific">Cytospora leucostoma</name>
    <dbReference type="NCBI Taxonomy" id="1230097"/>
    <lineage>
        <taxon>Eukaryota</taxon>
        <taxon>Fungi</taxon>
        <taxon>Dikarya</taxon>
        <taxon>Ascomycota</taxon>
        <taxon>Pezizomycotina</taxon>
        <taxon>Sordariomycetes</taxon>
        <taxon>Sordariomycetidae</taxon>
        <taxon>Diaporthales</taxon>
        <taxon>Cytosporaceae</taxon>
        <taxon>Cytospora</taxon>
    </lineage>
</organism>
<sequence length="563" mass="62557">MASTSYPSFAEQVVESPLELEGLSDTGSIKRAFLPFTSGLHTNFSDIFLVLSTNTNYEDWLNFDISNQTDDMGRYTGPSFSKEAAWNSDEWVGYEFGPVAKLNMTVCQNTIKMGFENITAAATVKLDEPRLYFNATDRAWETGDILDLMNTGNASDGARGIMQISNTSAYTGDELDAMMEGSFDYDWLFSQNHVGGDIVVRQFHHYLLDYVKGGVLTSEGAKNYSVYFCTHCLIDGNLTDPHPSFSILFQAIANRTGSVAPAMQSILFWMAQTQYYSSLSAFDYGGNAPSYDGAPTFASYWSLAPVRRGDTKQPVRPVWAHRIYDTTHILKDNEPGDVAAALAEAIHKGTWSYRNTYGRGTPDRVEVVKLPMTADATDEERALRCREHKTAEVVYRAREAPAGLRVAENLGIELSLGLRREREDIGFGRRGYLSGLGREDPSERASDPCGSFLTVEWGLVPRFEDEEDLPEARQILKHTRAIADALLHYGYRGDGWLLLAGPEAFGPVDSFVGQREVGLGTFEGESCPVLNAIAAAKAIRHEHHGNLARLRVRLERRANEDCF</sequence>
<comment type="caution">
    <text evidence="1">The sequence shown here is derived from an EMBL/GenBank/DDBJ whole genome shotgun (WGS) entry which is preliminary data.</text>
</comment>